<dbReference type="EMBL" id="FCNY02000010">
    <property type="protein sequence ID" value="SAL51953.1"/>
    <property type="molecule type" value="Genomic_DNA"/>
</dbReference>
<dbReference type="InterPro" id="IPR036874">
    <property type="entry name" value="Carbonic_anhydrase_sf"/>
</dbReference>
<keyword evidence="2" id="KW-1185">Reference proteome</keyword>
<organism evidence="1 2">
    <name type="scientific">Caballeronia cordobensis</name>
    <name type="common">Burkholderia cordobensis</name>
    <dbReference type="NCBI Taxonomy" id="1353886"/>
    <lineage>
        <taxon>Bacteria</taxon>
        <taxon>Pseudomonadati</taxon>
        <taxon>Pseudomonadota</taxon>
        <taxon>Betaproteobacteria</taxon>
        <taxon>Burkholderiales</taxon>
        <taxon>Burkholderiaceae</taxon>
        <taxon>Caballeronia</taxon>
    </lineage>
</organism>
<name>A0A158I6H5_CABCO</name>
<protein>
    <submittedName>
        <fullName evidence="1">Carbonic anhydrase</fullName>
    </submittedName>
</protein>
<evidence type="ECO:0000313" key="2">
    <source>
        <dbReference type="Proteomes" id="UP000054740"/>
    </source>
</evidence>
<proteinExistence type="predicted"/>
<gene>
    <name evidence="1" type="ORF">AWB70_04273</name>
</gene>
<accession>A0A158I6H5</accession>
<dbReference type="SUPFAM" id="SSF53056">
    <property type="entry name" value="beta-carbonic anhydrase, cab"/>
    <property type="match status" value="1"/>
</dbReference>
<dbReference type="Proteomes" id="UP000054740">
    <property type="component" value="Unassembled WGS sequence"/>
</dbReference>
<dbReference type="GO" id="GO:0004089">
    <property type="term" value="F:carbonate dehydratase activity"/>
    <property type="evidence" value="ECO:0007669"/>
    <property type="project" value="InterPro"/>
</dbReference>
<evidence type="ECO:0000313" key="1">
    <source>
        <dbReference type="EMBL" id="SAL51953.1"/>
    </source>
</evidence>
<reference evidence="2" key="1">
    <citation type="submission" date="2016-01" db="EMBL/GenBank/DDBJ databases">
        <authorList>
            <person name="Peeters C."/>
        </authorList>
    </citation>
    <scope>NUCLEOTIDE SEQUENCE [LARGE SCALE GENOMIC DNA]</scope>
</reference>
<dbReference type="AlphaFoldDB" id="A0A158I6H5"/>
<sequence length="75" mass="7822">MRQARWTVSEGLTNGGTIVGSLSMTISTTRSMVPAIDVIAQIANVKTHPSVRLGTEQGGLAIHGWVSTGDPVSMS</sequence>
<dbReference type="GO" id="GO:0008270">
    <property type="term" value="F:zinc ion binding"/>
    <property type="evidence" value="ECO:0007669"/>
    <property type="project" value="InterPro"/>
</dbReference>